<dbReference type="EMBL" id="CP039690">
    <property type="protein sequence ID" value="QCI67602.1"/>
    <property type="molecule type" value="Genomic_DNA"/>
</dbReference>
<accession>A0A4D7BIC3</accession>
<dbReference type="AlphaFoldDB" id="A0A4D7BIC3"/>
<dbReference type="KEGG" id="pstg:E8M01_27270"/>
<evidence type="ECO:0000259" key="1">
    <source>
        <dbReference type="Pfam" id="PF08291"/>
    </source>
</evidence>
<dbReference type="OrthoDB" id="500593at2"/>
<dbReference type="InterPro" id="IPR013230">
    <property type="entry name" value="Peptidase_M15A_C"/>
</dbReference>
<keyword evidence="3" id="KW-1185">Reference proteome</keyword>
<protein>
    <recommendedName>
        <fullName evidence="1">Peptidase M15A C-terminal domain-containing protein</fullName>
    </recommendedName>
</protein>
<sequence>MPTGGIAAPRLGHRGIRLLRTEDFVSGRDTRVCLPAPSWPGPGRQLGFSWSRARHASCGCELNEEAEMTNVVLLPLRPRLRSFGVPRVSDRSSPNVVPLLTVWVARAPAVTTRTLETRYQGPANRPRAKRAAVLATDIDEFAKIPIERAFGYAVPRPVSDLADDETGRFDLRLFRSFALGLDLRYFTAEDLLCLGPGDASAAIRAGLGHPPPVSLWPNIAETARMLDQISHRLAARCTILSAYRNGPYNARVGGGKSSPHLWFNAIDFRCAKGVVADWRRVAAAVRAGNPRFKGSIGCHRDFLHIDTRGVEADW</sequence>
<gene>
    <name evidence="2" type="ORF">E8M01_27270</name>
</gene>
<organism evidence="2 3">
    <name type="scientific">Phreatobacter stygius</name>
    <dbReference type="NCBI Taxonomy" id="1940610"/>
    <lineage>
        <taxon>Bacteria</taxon>
        <taxon>Pseudomonadati</taxon>
        <taxon>Pseudomonadota</taxon>
        <taxon>Alphaproteobacteria</taxon>
        <taxon>Hyphomicrobiales</taxon>
        <taxon>Phreatobacteraceae</taxon>
        <taxon>Phreatobacter</taxon>
    </lineage>
</organism>
<evidence type="ECO:0000313" key="2">
    <source>
        <dbReference type="EMBL" id="QCI67602.1"/>
    </source>
</evidence>
<dbReference type="Gene3D" id="3.30.1380.10">
    <property type="match status" value="1"/>
</dbReference>
<feature type="domain" description="Peptidase M15A C-terminal" evidence="1">
    <location>
        <begin position="201"/>
        <end position="306"/>
    </location>
</feature>
<reference evidence="2 3" key="1">
    <citation type="submission" date="2019-04" db="EMBL/GenBank/DDBJ databases">
        <title>Phreatobacter aquaticus sp. nov.</title>
        <authorList>
            <person name="Choi A."/>
        </authorList>
    </citation>
    <scope>NUCLEOTIDE SEQUENCE [LARGE SCALE GENOMIC DNA]</scope>
    <source>
        <strain evidence="2 3">KCTC 52518</strain>
    </source>
</reference>
<dbReference type="Pfam" id="PF08291">
    <property type="entry name" value="Peptidase_M15_3"/>
    <property type="match status" value="1"/>
</dbReference>
<name>A0A4D7BIC3_9HYPH</name>
<evidence type="ECO:0000313" key="3">
    <source>
        <dbReference type="Proteomes" id="UP000298781"/>
    </source>
</evidence>
<dbReference type="SUPFAM" id="SSF55166">
    <property type="entry name" value="Hedgehog/DD-peptidase"/>
    <property type="match status" value="1"/>
</dbReference>
<proteinExistence type="predicted"/>
<dbReference type="Proteomes" id="UP000298781">
    <property type="component" value="Chromosome"/>
</dbReference>
<dbReference type="InterPro" id="IPR009045">
    <property type="entry name" value="Zn_M74/Hedgehog-like"/>
</dbReference>